<feature type="domain" description="CCHC-type" evidence="3">
    <location>
        <begin position="458"/>
        <end position="473"/>
    </location>
</feature>
<dbReference type="GO" id="GO:0003676">
    <property type="term" value="F:nucleic acid binding"/>
    <property type="evidence" value="ECO:0007669"/>
    <property type="project" value="InterPro"/>
</dbReference>
<evidence type="ECO:0000313" key="4">
    <source>
        <dbReference type="EMBL" id="PKU87160.1"/>
    </source>
</evidence>
<feature type="region of interest" description="Disordered" evidence="2">
    <location>
        <begin position="1"/>
        <end position="80"/>
    </location>
</feature>
<keyword evidence="1" id="KW-0479">Metal-binding</keyword>
<gene>
    <name evidence="4" type="ORF">MA16_Dca006569</name>
</gene>
<accession>A0A2I0XGY9</accession>
<dbReference type="PANTHER" id="PTHR31286">
    <property type="entry name" value="GLYCINE-RICH CELL WALL STRUCTURAL PROTEIN 1.8-LIKE"/>
    <property type="match status" value="1"/>
</dbReference>
<dbReference type="PANTHER" id="PTHR31286:SF99">
    <property type="entry name" value="DUF4283 DOMAIN-CONTAINING PROTEIN"/>
    <property type="match status" value="1"/>
</dbReference>
<evidence type="ECO:0000256" key="1">
    <source>
        <dbReference type="PROSITE-ProRule" id="PRU00047"/>
    </source>
</evidence>
<sequence length="480" mass="52005">MAGSRRSPPRPRSGGGGGEAERSRSGAGLGGGKKAGEGRSPSKGSSSKSKGRSHSSAKTPIDGSGAEGADGNGSCGGPGVNNSTIRLDHLSLKSGGSMVGSAANLSRDEKIAKTAMKVVHNPVYVDELSSMDIEKTVVKDCLKEGMMGSGNLYPDADRMDEQFMEVSTSRPLGGTVGMTGNEMELQGFTPDNATGFIATVGVNVLGPDDSGFQNSMQCTQGARESAPSGVNTKIFGEASLSEPTRHPNAWKRPEHIRIVQAEERTSFSKDGVSVDLDLESVRENVRRLEKAVVGRILGKRLPFCVLSSEIKRQWGRFGEFQLATIGQECFVCTFNTMEARDAVLYGGPWFIRGNIVGLDRWTPQFAPDSMEGLSSPIWIRLPHLPLQYWDLTNISRIASMIGQPLWIDAQTGAWGRREFARICVRLDLAKKIQTGIWINGLNGRFYQRVEYEGLDLSCFDCGKIGHKRELCPNRVMQPTV</sequence>
<evidence type="ECO:0000256" key="2">
    <source>
        <dbReference type="SAM" id="MobiDB-lite"/>
    </source>
</evidence>
<dbReference type="AlphaFoldDB" id="A0A2I0XGY9"/>
<dbReference type="InterPro" id="IPR040256">
    <property type="entry name" value="At4g02000-like"/>
</dbReference>
<dbReference type="GO" id="GO:0008270">
    <property type="term" value="F:zinc ion binding"/>
    <property type="evidence" value="ECO:0007669"/>
    <property type="project" value="UniProtKB-KW"/>
</dbReference>
<name>A0A2I0XGY9_9ASPA</name>
<keyword evidence="5" id="KW-1185">Reference proteome</keyword>
<dbReference type="Pfam" id="PF14111">
    <property type="entry name" value="DUF4283"/>
    <property type="match status" value="1"/>
</dbReference>
<dbReference type="InterPro" id="IPR001878">
    <property type="entry name" value="Znf_CCHC"/>
</dbReference>
<feature type="compositionally biased region" description="Gly residues" evidence="2">
    <location>
        <begin position="65"/>
        <end position="79"/>
    </location>
</feature>
<reference evidence="4 5" key="1">
    <citation type="journal article" date="2016" name="Sci. Rep.">
        <title>The Dendrobium catenatum Lindl. genome sequence provides insights into polysaccharide synthase, floral development and adaptive evolution.</title>
        <authorList>
            <person name="Zhang G.Q."/>
            <person name="Xu Q."/>
            <person name="Bian C."/>
            <person name="Tsai W.C."/>
            <person name="Yeh C.M."/>
            <person name="Liu K.W."/>
            <person name="Yoshida K."/>
            <person name="Zhang L.S."/>
            <person name="Chang S.B."/>
            <person name="Chen F."/>
            <person name="Shi Y."/>
            <person name="Su Y.Y."/>
            <person name="Zhang Y.Q."/>
            <person name="Chen L.J."/>
            <person name="Yin Y."/>
            <person name="Lin M."/>
            <person name="Huang H."/>
            <person name="Deng H."/>
            <person name="Wang Z.W."/>
            <person name="Zhu S.L."/>
            <person name="Zhao X."/>
            <person name="Deng C."/>
            <person name="Niu S.C."/>
            <person name="Huang J."/>
            <person name="Wang M."/>
            <person name="Liu G.H."/>
            <person name="Yang H.J."/>
            <person name="Xiao X.J."/>
            <person name="Hsiao Y.Y."/>
            <person name="Wu W.L."/>
            <person name="Chen Y.Y."/>
            <person name="Mitsuda N."/>
            <person name="Ohme-Takagi M."/>
            <person name="Luo Y.B."/>
            <person name="Van de Peer Y."/>
            <person name="Liu Z.J."/>
        </authorList>
    </citation>
    <scope>NUCLEOTIDE SEQUENCE [LARGE SCALE GENOMIC DNA]</scope>
    <source>
        <tissue evidence="4">The whole plant</tissue>
    </source>
</reference>
<organism evidence="4 5">
    <name type="scientific">Dendrobium catenatum</name>
    <dbReference type="NCBI Taxonomy" id="906689"/>
    <lineage>
        <taxon>Eukaryota</taxon>
        <taxon>Viridiplantae</taxon>
        <taxon>Streptophyta</taxon>
        <taxon>Embryophyta</taxon>
        <taxon>Tracheophyta</taxon>
        <taxon>Spermatophyta</taxon>
        <taxon>Magnoliopsida</taxon>
        <taxon>Liliopsida</taxon>
        <taxon>Asparagales</taxon>
        <taxon>Orchidaceae</taxon>
        <taxon>Epidendroideae</taxon>
        <taxon>Malaxideae</taxon>
        <taxon>Dendrobiinae</taxon>
        <taxon>Dendrobium</taxon>
    </lineage>
</organism>
<dbReference type="Proteomes" id="UP000233837">
    <property type="component" value="Unassembled WGS sequence"/>
</dbReference>
<protein>
    <recommendedName>
        <fullName evidence="3">CCHC-type domain-containing protein</fullName>
    </recommendedName>
</protein>
<dbReference type="PROSITE" id="PS50158">
    <property type="entry name" value="ZF_CCHC"/>
    <property type="match status" value="1"/>
</dbReference>
<proteinExistence type="predicted"/>
<evidence type="ECO:0000259" key="3">
    <source>
        <dbReference type="PROSITE" id="PS50158"/>
    </source>
</evidence>
<dbReference type="InterPro" id="IPR025558">
    <property type="entry name" value="DUF4283"/>
</dbReference>
<feature type="compositionally biased region" description="Low complexity" evidence="2">
    <location>
        <begin position="38"/>
        <end position="48"/>
    </location>
</feature>
<evidence type="ECO:0000313" key="5">
    <source>
        <dbReference type="Proteomes" id="UP000233837"/>
    </source>
</evidence>
<reference evidence="4 5" key="2">
    <citation type="journal article" date="2017" name="Nature">
        <title>The Apostasia genome and the evolution of orchids.</title>
        <authorList>
            <person name="Zhang G.Q."/>
            <person name="Liu K.W."/>
            <person name="Li Z."/>
            <person name="Lohaus R."/>
            <person name="Hsiao Y.Y."/>
            <person name="Niu S.C."/>
            <person name="Wang J.Y."/>
            <person name="Lin Y.C."/>
            <person name="Xu Q."/>
            <person name="Chen L.J."/>
            <person name="Yoshida K."/>
            <person name="Fujiwara S."/>
            <person name="Wang Z.W."/>
            <person name="Zhang Y.Q."/>
            <person name="Mitsuda N."/>
            <person name="Wang M."/>
            <person name="Liu G.H."/>
            <person name="Pecoraro L."/>
            <person name="Huang H.X."/>
            <person name="Xiao X.J."/>
            <person name="Lin M."/>
            <person name="Wu X.Y."/>
            <person name="Wu W.L."/>
            <person name="Chen Y.Y."/>
            <person name="Chang S.B."/>
            <person name="Sakamoto S."/>
            <person name="Ohme-Takagi M."/>
            <person name="Yagi M."/>
            <person name="Zeng S.J."/>
            <person name="Shen C.Y."/>
            <person name="Yeh C.M."/>
            <person name="Luo Y.B."/>
            <person name="Tsai W.C."/>
            <person name="Van de Peer Y."/>
            <person name="Liu Z.J."/>
        </authorList>
    </citation>
    <scope>NUCLEOTIDE SEQUENCE [LARGE SCALE GENOMIC DNA]</scope>
    <source>
        <tissue evidence="4">The whole plant</tissue>
    </source>
</reference>
<dbReference type="EMBL" id="KZ501893">
    <property type="protein sequence ID" value="PKU87160.1"/>
    <property type="molecule type" value="Genomic_DNA"/>
</dbReference>
<keyword evidence="1" id="KW-0862">Zinc</keyword>
<keyword evidence="1" id="KW-0863">Zinc-finger</keyword>